<dbReference type="InterPro" id="IPR051267">
    <property type="entry name" value="STEAP_metalloreductase"/>
</dbReference>
<dbReference type="GO" id="GO:0015677">
    <property type="term" value="P:copper ion import"/>
    <property type="evidence" value="ECO:0007669"/>
    <property type="project" value="TreeGrafter"/>
</dbReference>
<dbReference type="GO" id="GO:0050661">
    <property type="term" value="F:NADP binding"/>
    <property type="evidence" value="ECO:0007669"/>
    <property type="project" value="InterPro"/>
</dbReference>
<dbReference type="GO" id="GO:0006740">
    <property type="term" value="P:NADPH regeneration"/>
    <property type="evidence" value="ECO:0007669"/>
    <property type="project" value="InterPro"/>
</dbReference>
<evidence type="ECO:0000256" key="1">
    <source>
        <dbReference type="ARBA" id="ARBA00023002"/>
    </source>
</evidence>
<reference evidence="3 4" key="1">
    <citation type="submission" date="2020-10" db="EMBL/GenBank/DDBJ databases">
        <title>Ca. Dormibacterota MAGs.</title>
        <authorList>
            <person name="Montgomery K."/>
        </authorList>
    </citation>
    <scope>NUCLEOTIDE SEQUENCE [LARGE SCALE GENOMIC DNA]</scope>
    <source>
        <strain evidence="3">Mitchell_Peninsula_5</strain>
    </source>
</reference>
<dbReference type="GO" id="GO:0008823">
    <property type="term" value="F:cupric reductase (NADH) activity"/>
    <property type="evidence" value="ECO:0007669"/>
    <property type="project" value="TreeGrafter"/>
</dbReference>
<evidence type="ECO:0000313" key="3">
    <source>
        <dbReference type="EMBL" id="MBJ7608941.1"/>
    </source>
</evidence>
<dbReference type="SUPFAM" id="SSF51735">
    <property type="entry name" value="NAD(P)-binding Rossmann-fold domains"/>
    <property type="match status" value="1"/>
</dbReference>
<dbReference type="GO" id="GO:0016651">
    <property type="term" value="F:oxidoreductase activity, acting on NAD(P)H"/>
    <property type="evidence" value="ECO:0007669"/>
    <property type="project" value="InterPro"/>
</dbReference>
<dbReference type="Proteomes" id="UP000614410">
    <property type="component" value="Unassembled WGS sequence"/>
</dbReference>
<comment type="caution">
    <text evidence="3">The sequence shown here is derived from an EMBL/GenBank/DDBJ whole genome shotgun (WGS) entry which is preliminary data.</text>
</comment>
<dbReference type="InterPro" id="IPR028939">
    <property type="entry name" value="P5C_Rdtase_cat_N"/>
</dbReference>
<keyword evidence="1" id="KW-0560">Oxidoreductase</keyword>
<dbReference type="Gene3D" id="3.40.50.720">
    <property type="entry name" value="NAD(P)-binding Rossmann-like Domain"/>
    <property type="match status" value="1"/>
</dbReference>
<organism evidence="3 4">
    <name type="scientific">Candidatus Amunia macphersoniae</name>
    <dbReference type="NCBI Taxonomy" id="3127014"/>
    <lineage>
        <taxon>Bacteria</taxon>
        <taxon>Bacillati</taxon>
        <taxon>Candidatus Dormiibacterota</taxon>
        <taxon>Candidatus Dormibacteria</taxon>
        <taxon>Candidatus Aeolococcales</taxon>
        <taxon>Candidatus Aeolococcaceae</taxon>
        <taxon>Candidatus Amunia</taxon>
    </lineage>
</organism>
<protein>
    <submittedName>
        <fullName evidence="3">NADPH-dependent F420 reductase</fullName>
    </submittedName>
</protein>
<feature type="domain" description="Pyrroline-5-carboxylate reductase catalytic N-terminal" evidence="2">
    <location>
        <begin position="16"/>
        <end position="116"/>
    </location>
</feature>
<name>A0A934KHM5_9BACT</name>
<dbReference type="InterPro" id="IPR036291">
    <property type="entry name" value="NAD(P)-bd_dom_sf"/>
</dbReference>
<dbReference type="NCBIfam" id="TIGR01915">
    <property type="entry name" value="npdG"/>
    <property type="match status" value="1"/>
</dbReference>
<evidence type="ECO:0000313" key="4">
    <source>
        <dbReference type="Proteomes" id="UP000614410"/>
    </source>
</evidence>
<proteinExistence type="predicted"/>
<dbReference type="InterPro" id="IPR010185">
    <property type="entry name" value="NpdG"/>
</dbReference>
<sequence>MGETVVDEPDGEPSLTIAVLGGTGKLGSALAERLVRAGHTVVIGSRDAARARHGAAVIGERVGRDAGERIGGADNAVAAAGAEVIVLTVPFEAQEATLRGIADVVDTRVVISTAVPVRFEQESGPVHVDVAEGSASLQVAKLLPGARVVSALQTVSSATLARTERAVDADIIVTGDDPAAKLVAARLLAALPGIRVIDGGPLRNARYVEQLTVLLLSINMGARRSTGIRITNLPDDRTLMVVPSS</sequence>
<dbReference type="Pfam" id="PF03807">
    <property type="entry name" value="F420_oxidored"/>
    <property type="match status" value="1"/>
</dbReference>
<dbReference type="PANTHER" id="PTHR14239:SF0">
    <property type="entry name" value="F420-DEPENDENT NADP REDUCTASE"/>
    <property type="match status" value="1"/>
</dbReference>
<dbReference type="GO" id="GO:0005886">
    <property type="term" value="C:plasma membrane"/>
    <property type="evidence" value="ECO:0007669"/>
    <property type="project" value="TreeGrafter"/>
</dbReference>
<dbReference type="EMBL" id="JAEKNN010000026">
    <property type="protein sequence ID" value="MBJ7608941.1"/>
    <property type="molecule type" value="Genomic_DNA"/>
</dbReference>
<dbReference type="GO" id="GO:0070967">
    <property type="term" value="F:coenzyme F420 binding"/>
    <property type="evidence" value="ECO:0007669"/>
    <property type="project" value="InterPro"/>
</dbReference>
<evidence type="ECO:0000259" key="2">
    <source>
        <dbReference type="Pfam" id="PF03807"/>
    </source>
</evidence>
<dbReference type="AlphaFoldDB" id="A0A934KHM5"/>
<gene>
    <name evidence="3" type="primary">npdG</name>
    <name evidence="3" type="ORF">JF887_05860</name>
</gene>
<dbReference type="GO" id="GO:0052851">
    <property type="term" value="F:ferric-chelate reductase (NADPH) activity"/>
    <property type="evidence" value="ECO:0007669"/>
    <property type="project" value="TreeGrafter"/>
</dbReference>
<accession>A0A934KHM5</accession>
<dbReference type="PANTHER" id="PTHR14239">
    <property type="entry name" value="DUDULIN-RELATED"/>
    <property type="match status" value="1"/>
</dbReference>